<organism evidence="1 2">
    <name type="scientific">Brachionus plicatilis</name>
    <name type="common">Marine rotifer</name>
    <name type="synonym">Brachionus muelleri</name>
    <dbReference type="NCBI Taxonomy" id="10195"/>
    <lineage>
        <taxon>Eukaryota</taxon>
        <taxon>Metazoa</taxon>
        <taxon>Spiralia</taxon>
        <taxon>Gnathifera</taxon>
        <taxon>Rotifera</taxon>
        <taxon>Eurotatoria</taxon>
        <taxon>Monogononta</taxon>
        <taxon>Pseudotrocha</taxon>
        <taxon>Ploima</taxon>
        <taxon>Brachionidae</taxon>
        <taxon>Brachionus</taxon>
    </lineage>
</organism>
<gene>
    <name evidence="1" type="ORF">BpHYR1_046161</name>
</gene>
<accession>A0A3M7RSI9</accession>
<dbReference type="EMBL" id="REGN01002725">
    <property type="protein sequence ID" value="RNA26521.1"/>
    <property type="molecule type" value="Genomic_DNA"/>
</dbReference>
<proteinExistence type="predicted"/>
<sequence>MCQHYILYNTFQNLAENTEVKFLLAILNKYLQEFYQNSAYSVLLEILKSLTSILMQAIL</sequence>
<keyword evidence="2" id="KW-1185">Reference proteome</keyword>
<comment type="caution">
    <text evidence="1">The sequence shown here is derived from an EMBL/GenBank/DDBJ whole genome shotgun (WGS) entry which is preliminary data.</text>
</comment>
<name>A0A3M7RSI9_BRAPC</name>
<evidence type="ECO:0000313" key="2">
    <source>
        <dbReference type="Proteomes" id="UP000276133"/>
    </source>
</evidence>
<reference evidence="1 2" key="1">
    <citation type="journal article" date="2018" name="Sci. Rep.">
        <title>Genomic signatures of local adaptation to the degree of environmental predictability in rotifers.</title>
        <authorList>
            <person name="Franch-Gras L."/>
            <person name="Hahn C."/>
            <person name="Garcia-Roger E.M."/>
            <person name="Carmona M.J."/>
            <person name="Serra M."/>
            <person name="Gomez A."/>
        </authorList>
    </citation>
    <scope>NUCLEOTIDE SEQUENCE [LARGE SCALE GENOMIC DNA]</scope>
    <source>
        <strain evidence="1">HYR1</strain>
    </source>
</reference>
<evidence type="ECO:0000313" key="1">
    <source>
        <dbReference type="EMBL" id="RNA26521.1"/>
    </source>
</evidence>
<dbReference type="AlphaFoldDB" id="A0A3M7RSI9"/>
<dbReference type="Proteomes" id="UP000276133">
    <property type="component" value="Unassembled WGS sequence"/>
</dbReference>
<protein>
    <submittedName>
        <fullName evidence="1">Uncharacterized protein</fullName>
    </submittedName>
</protein>